<dbReference type="RefSeq" id="WP_111844615.1">
    <property type="nucleotide sequence ID" value="NZ_UEGI01000008.1"/>
</dbReference>
<dbReference type="EMBL" id="VORT01000004">
    <property type="protein sequence ID" value="TXD73565.1"/>
    <property type="molecule type" value="Genomic_DNA"/>
</dbReference>
<proteinExistence type="predicted"/>
<dbReference type="GO" id="GO:0006508">
    <property type="term" value="P:proteolysis"/>
    <property type="evidence" value="ECO:0007669"/>
    <property type="project" value="InterPro"/>
</dbReference>
<dbReference type="InterPro" id="IPR011042">
    <property type="entry name" value="6-blade_b-propeller_TolB-like"/>
</dbReference>
<dbReference type="InterPro" id="IPR050278">
    <property type="entry name" value="Serine_Prot_S9B/DPPIV"/>
</dbReference>
<dbReference type="InterPro" id="IPR001375">
    <property type="entry name" value="Peptidase_S9_cat"/>
</dbReference>
<dbReference type="GO" id="GO:0008236">
    <property type="term" value="F:serine-type peptidase activity"/>
    <property type="evidence" value="ECO:0007669"/>
    <property type="project" value="InterPro"/>
</dbReference>
<accession>A0A5C6Z1I8</accession>
<evidence type="ECO:0000259" key="1">
    <source>
        <dbReference type="Pfam" id="PF00326"/>
    </source>
</evidence>
<protein>
    <submittedName>
        <fullName evidence="2">S9 family peptidase</fullName>
    </submittedName>
</protein>
<evidence type="ECO:0000313" key="2">
    <source>
        <dbReference type="EMBL" id="TXD73565.1"/>
    </source>
</evidence>
<keyword evidence="3" id="KW-1185">Reference proteome</keyword>
<gene>
    <name evidence="2" type="ORF">ESU54_07320</name>
</gene>
<reference evidence="2 3" key="1">
    <citation type="submission" date="2019-08" db="EMBL/GenBank/DDBJ databases">
        <title>Genome of Aequorivita antarctica SW49 (type strain).</title>
        <authorList>
            <person name="Bowman J.P."/>
        </authorList>
    </citation>
    <scope>NUCLEOTIDE SEQUENCE [LARGE SCALE GENOMIC DNA]</scope>
    <source>
        <strain evidence="2 3">SW49</strain>
    </source>
</reference>
<comment type="caution">
    <text evidence="2">The sequence shown here is derived from an EMBL/GenBank/DDBJ whole genome shotgun (WGS) entry which is preliminary data.</text>
</comment>
<organism evidence="2 3">
    <name type="scientific">Aequorivita antarctica</name>
    <dbReference type="NCBI Taxonomy" id="153266"/>
    <lineage>
        <taxon>Bacteria</taxon>
        <taxon>Pseudomonadati</taxon>
        <taxon>Bacteroidota</taxon>
        <taxon>Flavobacteriia</taxon>
        <taxon>Flavobacteriales</taxon>
        <taxon>Flavobacteriaceae</taxon>
        <taxon>Aequorivita</taxon>
    </lineage>
</organism>
<dbReference type="Proteomes" id="UP000321497">
    <property type="component" value="Unassembled WGS sequence"/>
</dbReference>
<evidence type="ECO:0000313" key="3">
    <source>
        <dbReference type="Proteomes" id="UP000321497"/>
    </source>
</evidence>
<dbReference type="SUPFAM" id="SSF82171">
    <property type="entry name" value="DPP6 N-terminal domain-like"/>
    <property type="match status" value="1"/>
</dbReference>
<dbReference type="OrthoDB" id="9812921at2"/>
<dbReference type="SUPFAM" id="SSF53474">
    <property type="entry name" value="alpha/beta-Hydrolases"/>
    <property type="match status" value="1"/>
</dbReference>
<dbReference type="PANTHER" id="PTHR11731:SF193">
    <property type="entry name" value="DIPEPTIDYL PEPTIDASE 9"/>
    <property type="match status" value="1"/>
</dbReference>
<dbReference type="InterPro" id="IPR029058">
    <property type="entry name" value="AB_hydrolase_fold"/>
</dbReference>
<dbReference type="Pfam" id="PF00326">
    <property type="entry name" value="Peptidase_S9"/>
    <property type="match status" value="1"/>
</dbReference>
<dbReference type="PANTHER" id="PTHR11731">
    <property type="entry name" value="PROTEASE FAMILY S9B,C DIPEPTIDYL-PEPTIDASE IV-RELATED"/>
    <property type="match status" value="1"/>
</dbReference>
<feature type="domain" description="Peptidase S9 prolyl oligopeptidase catalytic" evidence="1">
    <location>
        <begin position="686"/>
        <end position="862"/>
    </location>
</feature>
<name>A0A5C6Z1I8_9FLAO</name>
<dbReference type="Gene3D" id="2.120.10.30">
    <property type="entry name" value="TolB, C-terminal domain"/>
    <property type="match status" value="2"/>
</dbReference>
<dbReference type="AlphaFoldDB" id="A0A5C6Z1I8"/>
<dbReference type="Gene3D" id="3.40.50.1820">
    <property type="entry name" value="alpha/beta hydrolase"/>
    <property type="match status" value="1"/>
</dbReference>
<sequence>MNLNRLGYKIEMVLLIPTFLSIMFIEAVGAQVSQRLQYSPELNSQWSKGTSIQSISNNGEWVAFSEFFSENEQCLWVMASNGSKKFKLPDSDYLNFSLNNEWFAGITKRNKLLLINLKKIQEKRYSNILSYNFSSDGTYLAMIQQTGAQDKELLLLNLSNEGIEHFSNLETFRWHPIKNQLFMVIKKPENTQLIQHDAINLHNEKLLIESSGSIENLDISASGNSLIFQSTQEGIINLYHYNLVEDNLKVLSEKTILENYPGYTLSTRKCYITDNDSKVLFYIKKTDPPYKELDANVQKWKSTDPWIEPRMQMYRENEANYLLSAWFPVNGKVSPIETEKLPSSALDKDHEFALVYDQLKYEPLYKFYSNVDLFWKNIQTGDTTLVSKDQYMNNNFVVISPNGQYISYFKNNDWWLYTSFNGRTLNLTSDLEEHFENTENNSPWGNPGWLKNSERMIFYDEFDIWLMSSDGKSKKRITKGRETNKTYRILKNQAQDFKNSLEINPIFPTQVYSLTNGIALTVFDNETYKSGIAIWKDNQEVKPLFWVEGKMDQTFIDASAGKIFYRQQRFDQPITINSFDLKKKKSHLIYQTNKELLQYDLGNSEFIDYTLSDGTGLRGCLIYPANYNPQKKYPLIVKIYERESRNINKFEPPSDFMDVGFNLMNFILNDYFVLLPDISYAIGNPGISAFNSVTAAVTEVLKKEKIDKRRIGLIGHSFGGYETAFIVTQTDLFAAAVTGAPVTDFVNYYHDVNWEWSLTQMWRIENQQFRMGDSFYRMKENYYANSPLTNVERITTPLLLWTGKMDTNINWNQSVNMFLALKRLGKEAELLLYEDEAHTLLKKENQIHLTSTIYQWMETYLKE</sequence>
<dbReference type="GO" id="GO:0008239">
    <property type="term" value="F:dipeptidyl-peptidase activity"/>
    <property type="evidence" value="ECO:0007669"/>
    <property type="project" value="TreeGrafter"/>
</dbReference>